<dbReference type="InterPro" id="IPR008868">
    <property type="entry name" value="TniB"/>
</dbReference>
<proteinExistence type="predicted"/>
<comment type="caution">
    <text evidence="3">The sequence shown here is derived from an EMBL/GenBank/DDBJ whole genome shotgun (WGS) entry which is preliminary data.</text>
</comment>
<accession>A0ABS3EJY6</accession>
<dbReference type="SUPFAM" id="SSF52540">
    <property type="entry name" value="P-loop containing nucleoside triphosphate hydrolases"/>
    <property type="match status" value="1"/>
</dbReference>
<keyword evidence="3" id="KW-0067">ATP-binding</keyword>
<dbReference type="EMBL" id="JAFLNA010000008">
    <property type="protein sequence ID" value="MBO0132301.1"/>
    <property type="molecule type" value="Genomic_DNA"/>
</dbReference>
<evidence type="ECO:0000313" key="3">
    <source>
        <dbReference type="EMBL" id="MBO0132301.1"/>
    </source>
</evidence>
<dbReference type="InterPro" id="IPR027417">
    <property type="entry name" value="P-loop_NTPase"/>
</dbReference>
<keyword evidence="4" id="KW-1185">Reference proteome</keyword>
<reference evidence="3 4" key="1">
    <citation type="submission" date="2021-03" db="EMBL/GenBank/DDBJ databases">
        <title>Whole genome sequence of Agrobacterium sp. strain Rnr.</title>
        <authorList>
            <person name="Mafakheri H."/>
            <person name="Taghavi S.M."/>
            <person name="Nemanja K."/>
            <person name="Osdaghi E."/>
        </authorList>
    </citation>
    <scope>NUCLEOTIDE SEQUENCE [LARGE SCALE GENOMIC DNA]</scope>
    <source>
        <strain evidence="3 4">Rnr</strain>
    </source>
</reference>
<keyword evidence="3" id="KW-0547">Nucleotide-binding</keyword>
<dbReference type="Gene3D" id="3.40.50.300">
    <property type="entry name" value="P-loop containing nucleotide triphosphate hydrolases"/>
    <property type="match status" value="1"/>
</dbReference>
<sequence length="351" mass="40518">MSDDQLSPQDIVMARIFDDLSEDDVRISRIMETIESEYVRTPNDDVVESEIRLLVRAVTRKTRDGHVLIFTGESGAGKSTTIHHHLNKYKSLRPSVDQYGDTLVPLIRVKAPSDCTMRDLGLEMLGRMDYEVKRELSEAAVYRYVRERLKILGTKVVFIDEFQHILDAPTIKGVRHLTDQLKNLLQEEGYPIYIIVAGLPEIATVVHRDPKEQMEGRTVVWRFPDLSFEKDKEFLCEVVCHYAALAEMELAVEPTDDFISRMLHAGRHRLGIVMRIVMFAIEDALDRGDKMIANEHWTRSYHRLAKRGRNVFSDDEWWTIKRNVMRDGTLGPEGIEEQPKPSRSRSAKRKA</sequence>
<evidence type="ECO:0000259" key="2">
    <source>
        <dbReference type="SMART" id="SM00382"/>
    </source>
</evidence>
<feature type="region of interest" description="Disordered" evidence="1">
    <location>
        <begin position="329"/>
        <end position="351"/>
    </location>
</feature>
<dbReference type="RefSeq" id="WP_207134736.1">
    <property type="nucleotide sequence ID" value="NZ_JAFLNA010000008.1"/>
</dbReference>
<dbReference type="InterPro" id="IPR003593">
    <property type="entry name" value="AAA+_ATPase"/>
</dbReference>
<dbReference type="Pfam" id="PF05621">
    <property type="entry name" value="TniB"/>
    <property type="match status" value="1"/>
</dbReference>
<name>A0ABS3EJY6_9HYPH</name>
<organism evidence="3 4">
    <name type="scientific">Agrobacterium burrii</name>
    <dbReference type="NCBI Taxonomy" id="2815339"/>
    <lineage>
        <taxon>Bacteria</taxon>
        <taxon>Pseudomonadati</taxon>
        <taxon>Pseudomonadota</taxon>
        <taxon>Alphaproteobacteria</taxon>
        <taxon>Hyphomicrobiales</taxon>
        <taxon>Rhizobiaceae</taxon>
        <taxon>Rhizobium/Agrobacterium group</taxon>
        <taxon>Agrobacterium</taxon>
        <taxon>Agrobacterium tumefaciens complex</taxon>
    </lineage>
</organism>
<gene>
    <name evidence="3" type="ORF">JZX89_16325</name>
</gene>
<dbReference type="Proteomes" id="UP000664699">
    <property type="component" value="Unassembled WGS sequence"/>
</dbReference>
<dbReference type="SMART" id="SM00382">
    <property type="entry name" value="AAA"/>
    <property type="match status" value="1"/>
</dbReference>
<dbReference type="GO" id="GO:0005524">
    <property type="term" value="F:ATP binding"/>
    <property type="evidence" value="ECO:0007669"/>
    <property type="project" value="UniProtKB-KW"/>
</dbReference>
<protein>
    <submittedName>
        <fullName evidence="3">ATP-binding protein</fullName>
    </submittedName>
</protein>
<feature type="compositionally biased region" description="Basic residues" evidence="1">
    <location>
        <begin position="342"/>
        <end position="351"/>
    </location>
</feature>
<evidence type="ECO:0000256" key="1">
    <source>
        <dbReference type="SAM" id="MobiDB-lite"/>
    </source>
</evidence>
<feature type="domain" description="AAA+ ATPase" evidence="2">
    <location>
        <begin position="64"/>
        <end position="227"/>
    </location>
</feature>
<evidence type="ECO:0000313" key="4">
    <source>
        <dbReference type="Proteomes" id="UP000664699"/>
    </source>
</evidence>